<dbReference type="Proteomes" id="UP000658320">
    <property type="component" value="Unassembled WGS sequence"/>
</dbReference>
<reference evidence="2" key="2">
    <citation type="submission" date="2020-09" db="EMBL/GenBank/DDBJ databases">
        <authorList>
            <person name="Sun Q."/>
            <person name="Ohkuma M."/>
        </authorList>
    </citation>
    <scope>NUCLEOTIDE SEQUENCE</scope>
    <source>
        <strain evidence="2">JCM 4346</strain>
    </source>
</reference>
<keyword evidence="3" id="KW-1185">Reference proteome</keyword>
<name>A0A918C516_9ACTN</name>
<dbReference type="AlphaFoldDB" id="A0A918C516"/>
<evidence type="ECO:0000313" key="2">
    <source>
        <dbReference type="EMBL" id="GGR05084.1"/>
    </source>
</evidence>
<dbReference type="EMBL" id="BMSX01000004">
    <property type="protein sequence ID" value="GGR05084.1"/>
    <property type="molecule type" value="Genomic_DNA"/>
</dbReference>
<reference evidence="2" key="1">
    <citation type="journal article" date="2014" name="Int. J. Syst. Evol. Microbiol.">
        <title>Complete genome sequence of Corynebacterium casei LMG S-19264T (=DSM 44701T), isolated from a smear-ripened cheese.</title>
        <authorList>
            <consortium name="US DOE Joint Genome Institute (JGI-PGF)"/>
            <person name="Walter F."/>
            <person name="Albersmeier A."/>
            <person name="Kalinowski J."/>
            <person name="Ruckert C."/>
        </authorList>
    </citation>
    <scope>NUCLEOTIDE SEQUENCE</scope>
    <source>
        <strain evidence="2">JCM 4346</strain>
    </source>
</reference>
<feature type="region of interest" description="Disordered" evidence="1">
    <location>
        <begin position="1"/>
        <end position="41"/>
    </location>
</feature>
<feature type="compositionally biased region" description="Basic and acidic residues" evidence="1">
    <location>
        <begin position="1"/>
        <end position="11"/>
    </location>
</feature>
<protein>
    <submittedName>
        <fullName evidence="2">Uncharacterized protein</fullName>
    </submittedName>
</protein>
<evidence type="ECO:0000313" key="3">
    <source>
        <dbReference type="Proteomes" id="UP000658320"/>
    </source>
</evidence>
<gene>
    <name evidence="2" type="ORF">GCM10010251_20910</name>
</gene>
<sequence>MGTREIGHGAKAEGGSSAMGLSQQNTAQSGRQNNNCGNPNDLTVTATGSRRQVQCTAVNRSTNIGTVYH</sequence>
<dbReference type="RefSeq" id="WP_189934664.1">
    <property type="nucleotide sequence ID" value="NZ_BMSX01000004.1"/>
</dbReference>
<accession>A0A918C516</accession>
<proteinExistence type="predicted"/>
<evidence type="ECO:0000256" key="1">
    <source>
        <dbReference type="SAM" id="MobiDB-lite"/>
    </source>
</evidence>
<organism evidence="2 3">
    <name type="scientific">Streptomyces aurantiogriseus</name>
    <dbReference type="NCBI Taxonomy" id="66870"/>
    <lineage>
        <taxon>Bacteria</taxon>
        <taxon>Bacillati</taxon>
        <taxon>Actinomycetota</taxon>
        <taxon>Actinomycetes</taxon>
        <taxon>Kitasatosporales</taxon>
        <taxon>Streptomycetaceae</taxon>
        <taxon>Streptomyces</taxon>
    </lineage>
</organism>
<feature type="compositionally biased region" description="Polar residues" evidence="1">
    <location>
        <begin position="19"/>
        <end position="41"/>
    </location>
</feature>
<comment type="caution">
    <text evidence="2">The sequence shown here is derived from an EMBL/GenBank/DDBJ whole genome shotgun (WGS) entry which is preliminary data.</text>
</comment>